<protein>
    <submittedName>
        <fullName evidence="2">NADPH:quinone reductase</fullName>
    </submittedName>
</protein>
<dbReference type="Gene3D" id="3.90.180.10">
    <property type="entry name" value="Medium-chain alcohol dehydrogenases, catalytic domain"/>
    <property type="match status" value="1"/>
</dbReference>
<dbReference type="InterPro" id="IPR013149">
    <property type="entry name" value="ADH-like_C"/>
</dbReference>
<dbReference type="PATRIC" id="fig|1126833.4.peg.342"/>
<accession>A0A0D5NEZ0</accession>
<keyword evidence="3" id="KW-1185">Reference proteome</keyword>
<reference evidence="2 3" key="1">
    <citation type="journal article" date="2015" name="J. Biotechnol.">
        <title>Complete genome sequence of Paenibacillus beijingensis 7188(T) (=DSM 24997(T)), a novel rhizobacterium from jujube garden soil.</title>
        <authorList>
            <person name="Kwak Y."/>
            <person name="Shin J.H."/>
        </authorList>
    </citation>
    <scope>NUCLEOTIDE SEQUENCE [LARGE SCALE GENOMIC DNA]</scope>
    <source>
        <strain evidence="2 3">DSM 24997</strain>
    </source>
</reference>
<dbReference type="KEGG" id="pbj:VN24_01535"/>
<dbReference type="InterPro" id="IPR052733">
    <property type="entry name" value="Chloroplast_QOR"/>
</dbReference>
<dbReference type="STRING" id="1126833.VN24_01535"/>
<dbReference type="SUPFAM" id="SSF50129">
    <property type="entry name" value="GroES-like"/>
    <property type="match status" value="1"/>
</dbReference>
<dbReference type="Proteomes" id="UP000032633">
    <property type="component" value="Chromosome"/>
</dbReference>
<dbReference type="OrthoDB" id="9792162at2"/>
<organism evidence="2 3">
    <name type="scientific">Paenibacillus beijingensis</name>
    <dbReference type="NCBI Taxonomy" id="1126833"/>
    <lineage>
        <taxon>Bacteria</taxon>
        <taxon>Bacillati</taxon>
        <taxon>Bacillota</taxon>
        <taxon>Bacilli</taxon>
        <taxon>Bacillales</taxon>
        <taxon>Paenibacillaceae</taxon>
        <taxon>Paenibacillus</taxon>
    </lineage>
</organism>
<dbReference type="InterPro" id="IPR020843">
    <property type="entry name" value="ER"/>
</dbReference>
<dbReference type="InterPro" id="IPR013154">
    <property type="entry name" value="ADH-like_N"/>
</dbReference>
<sequence length="308" mass="33886">MKAIVCTNYGSPDVLELREVDKPTPKANEILIKVHATTVTTGDCRVRSFNSPILYWIPMRLFLGIRKPRKPILGVELAGEIEEIGKNVKRFKKGDQVYALSGMRFGAHAQYTCLPEDGVVALKPANATYEEAAAVLFGGTTALHFLRKGNIRNGQKVLIYGASGAVGTSAVQLAKHFGAEVTGVCTTGNFELVKSLGADNIIDYTKEDFAKRGERYDIVFDAVGKSSKSNCKKALAPNGTYVTVDGQGIAKERTEDLIFLKELMETGKIKSVIDRRYPLEQIREAHRYVDNGHKKGNVVITVQHENKI</sequence>
<gene>
    <name evidence="2" type="ORF">VN24_01535</name>
</gene>
<dbReference type="GO" id="GO:0016491">
    <property type="term" value="F:oxidoreductase activity"/>
    <property type="evidence" value="ECO:0007669"/>
    <property type="project" value="InterPro"/>
</dbReference>
<feature type="domain" description="Enoyl reductase (ER)" evidence="1">
    <location>
        <begin position="10"/>
        <end position="300"/>
    </location>
</feature>
<dbReference type="SMART" id="SM00829">
    <property type="entry name" value="PKS_ER"/>
    <property type="match status" value="1"/>
</dbReference>
<dbReference type="HOGENOM" id="CLU_026673_3_3_9"/>
<reference evidence="3" key="2">
    <citation type="submission" date="2015-03" db="EMBL/GenBank/DDBJ databases">
        <title>Genome sequence of Paenibacillus beijingensis strain DSM 24997T.</title>
        <authorList>
            <person name="Kwak Y."/>
            <person name="Shin J.-H."/>
        </authorList>
    </citation>
    <scope>NUCLEOTIDE SEQUENCE [LARGE SCALE GENOMIC DNA]</scope>
    <source>
        <strain evidence="3">DSM 24997</strain>
    </source>
</reference>
<dbReference type="Pfam" id="PF00107">
    <property type="entry name" value="ADH_zinc_N"/>
    <property type="match status" value="1"/>
</dbReference>
<dbReference type="Pfam" id="PF08240">
    <property type="entry name" value="ADH_N"/>
    <property type="match status" value="1"/>
</dbReference>
<dbReference type="Pfam" id="PF13602">
    <property type="entry name" value="ADH_zinc_N_2"/>
    <property type="match status" value="1"/>
</dbReference>
<dbReference type="EMBL" id="CP011058">
    <property type="protein sequence ID" value="AJY73547.1"/>
    <property type="molecule type" value="Genomic_DNA"/>
</dbReference>
<dbReference type="RefSeq" id="WP_045668982.1">
    <property type="nucleotide sequence ID" value="NZ_CP011058.1"/>
</dbReference>
<evidence type="ECO:0000313" key="3">
    <source>
        <dbReference type="Proteomes" id="UP000032633"/>
    </source>
</evidence>
<dbReference type="Gene3D" id="3.40.50.720">
    <property type="entry name" value="NAD(P)-binding Rossmann-like Domain"/>
    <property type="match status" value="1"/>
</dbReference>
<dbReference type="CDD" id="cd08267">
    <property type="entry name" value="MDR1"/>
    <property type="match status" value="1"/>
</dbReference>
<dbReference type="SUPFAM" id="SSF51735">
    <property type="entry name" value="NAD(P)-binding Rossmann-fold domains"/>
    <property type="match status" value="1"/>
</dbReference>
<dbReference type="PANTHER" id="PTHR44013">
    <property type="entry name" value="ZINC-TYPE ALCOHOL DEHYDROGENASE-LIKE PROTEIN C16A3.02C"/>
    <property type="match status" value="1"/>
</dbReference>
<dbReference type="PANTHER" id="PTHR44013:SF1">
    <property type="entry name" value="ZINC-TYPE ALCOHOL DEHYDROGENASE-LIKE PROTEIN C16A3.02C"/>
    <property type="match status" value="1"/>
</dbReference>
<proteinExistence type="predicted"/>
<name>A0A0D5NEZ0_9BACL</name>
<dbReference type="InterPro" id="IPR011032">
    <property type="entry name" value="GroES-like_sf"/>
</dbReference>
<evidence type="ECO:0000259" key="1">
    <source>
        <dbReference type="SMART" id="SM00829"/>
    </source>
</evidence>
<evidence type="ECO:0000313" key="2">
    <source>
        <dbReference type="EMBL" id="AJY73547.1"/>
    </source>
</evidence>
<dbReference type="InterPro" id="IPR036291">
    <property type="entry name" value="NAD(P)-bd_dom_sf"/>
</dbReference>
<dbReference type="AlphaFoldDB" id="A0A0D5NEZ0"/>